<evidence type="ECO:0000313" key="4">
    <source>
        <dbReference type="EMBL" id="KAL0958302.1"/>
    </source>
</evidence>
<comment type="caution">
    <text evidence="4">The sequence shown here is derived from an EMBL/GenBank/DDBJ whole genome shotgun (WGS) entry which is preliminary data.</text>
</comment>
<comment type="similarity">
    <text evidence="1">Belongs to the SIN1 family.</text>
</comment>
<dbReference type="EMBL" id="JASNQZ010000004">
    <property type="protein sequence ID" value="KAL0958302.1"/>
    <property type="molecule type" value="Genomic_DNA"/>
</dbReference>
<dbReference type="Proteomes" id="UP001556367">
    <property type="component" value="Unassembled WGS sequence"/>
</dbReference>
<proteinExistence type="inferred from homology"/>
<feature type="domain" description="CRIM" evidence="3">
    <location>
        <begin position="401"/>
        <end position="549"/>
    </location>
</feature>
<feature type="compositionally biased region" description="Pro residues" evidence="2">
    <location>
        <begin position="168"/>
        <end position="185"/>
    </location>
</feature>
<feature type="compositionally biased region" description="Polar residues" evidence="2">
    <location>
        <begin position="104"/>
        <end position="115"/>
    </location>
</feature>
<dbReference type="Pfam" id="PF16978">
    <property type="entry name" value="CRIM"/>
    <property type="match status" value="1"/>
</dbReference>
<accession>A0ABR3JR95</accession>
<feature type="compositionally biased region" description="Acidic residues" evidence="2">
    <location>
        <begin position="233"/>
        <end position="250"/>
    </location>
</feature>
<feature type="region of interest" description="Disordered" evidence="2">
    <location>
        <begin position="93"/>
        <end position="186"/>
    </location>
</feature>
<evidence type="ECO:0000256" key="1">
    <source>
        <dbReference type="ARBA" id="ARBA00009407"/>
    </source>
</evidence>
<organism evidence="4 5">
    <name type="scientific">Hohenbuehelia grisea</name>
    <dbReference type="NCBI Taxonomy" id="104357"/>
    <lineage>
        <taxon>Eukaryota</taxon>
        <taxon>Fungi</taxon>
        <taxon>Dikarya</taxon>
        <taxon>Basidiomycota</taxon>
        <taxon>Agaricomycotina</taxon>
        <taxon>Agaricomycetes</taxon>
        <taxon>Agaricomycetidae</taxon>
        <taxon>Agaricales</taxon>
        <taxon>Pleurotineae</taxon>
        <taxon>Pleurotaceae</taxon>
        <taxon>Hohenbuehelia</taxon>
    </lineage>
</organism>
<sequence length="842" mass="91055">MSLITDTNFLIHRLRLQYLRDVEDPYGARVISLDPSYQTNPYIVAANLADVDRWPELAAPSSPPISEDEGERPSGFPGARGLRYTQTIMGHKSGGLGLRVNGKRMSTSKRMSGTPRQDDLQKGFAPENPAAADVLTNAPPISGGTLSKKDDDTWLKITEPSPTAETSPQPPKDMPPAPAAEPPPKVVQFIPKFKGAAEMEARRRVRMMARRGPGGAPPPRAAPAATLDFSSSSDEDVAIAADDSDSDVDSDFGVPAVNTSIDEEDEFDPDFATTRTPGANSNSPSDGASINSYVSLSQSSVPIVGSVPQQVSRPRLSPVLEKRGESSTGGPPPVPPRLRPKASTASLDPNAAPPARTRSDGSRTRTTAAPGAIQTPTSPPAPPVADTLFARRPVAAIQPQKSALSAMLASSGGSSNPFAELYAAISGRAESAAVNLQVYFPHAKEPAGKPMHLSVRRDATVEEVVGFALWNYWEEGWLPKLDEGLSGEDDPKWATKLSAVGWLLRMAEDDGEVDDDFPPPDRSGKIVKFQDADAFAILEASTAQVEQNKELEAKIQRHPSRMTASRKPDKSTLAAPGALTVPNLAGLGASSAFGSALGSFPLSTSLGPSTHGPQIFLRIRVADTADAVHISTTINVSAGMYMQEALELVCRKRKLMNPKEYALLVADKSIVIPLDRTVASLQGVRELVLMKKSALPQLGDVVKAGRSTDPNGSSSRLFLCAPPLIDPKHFHSFHFQAHVRRAGPTVYHCFGDFSRVQEVHHIPQTSYVDCTPRAHSCHRWCLPPCQYHQHHIICGLTLGYRLRSCLSIRRRFSIWARQCHTISRASQTASNQRSRRRRSSWW</sequence>
<evidence type="ECO:0000259" key="3">
    <source>
        <dbReference type="Pfam" id="PF16978"/>
    </source>
</evidence>
<feature type="region of interest" description="Disordered" evidence="2">
    <location>
        <begin position="208"/>
        <end position="382"/>
    </location>
</feature>
<evidence type="ECO:0000256" key="2">
    <source>
        <dbReference type="SAM" id="MobiDB-lite"/>
    </source>
</evidence>
<dbReference type="InterPro" id="IPR031567">
    <property type="entry name" value="CRIM_dom"/>
</dbReference>
<evidence type="ECO:0000313" key="5">
    <source>
        <dbReference type="Proteomes" id="UP001556367"/>
    </source>
</evidence>
<name>A0ABR3JR95_9AGAR</name>
<reference evidence="5" key="1">
    <citation type="submission" date="2024-06" db="EMBL/GenBank/DDBJ databases">
        <title>Multi-omics analyses provide insights into the biosynthesis of the anticancer antibiotic pleurotin in Hohenbuehelia grisea.</title>
        <authorList>
            <person name="Weaver J.A."/>
            <person name="Alberti F."/>
        </authorList>
    </citation>
    <scope>NUCLEOTIDE SEQUENCE [LARGE SCALE GENOMIC DNA]</scope>
    <source>
        <strain evidence="5">T-177</strain>
    </source>
</reference>
<gene>
    <name evidence="4" type="ORF">HGRIS_000449</name>
</gene>
<protein>
    <recommendedName>
        <fullName evidence="3">CRIM domain-containing protein</fullName>
    </recommendedName>
</protein>
<dbReference type="InterPro" id="IPR008828">
    <property type="entry name" value="Sin1/Avo1"/>
</dbReference>
<feature type="compositionally biased region" description="Polar residues" evidence="2">
    <location>
        <begin position="273"/>
        <end position="312"/>
    </location>
</feature>
<dbReference type="PANTHER" id="PTHR13335:SF1">
    <property type="entry name" value="TARGET OF RAPAMYCIN COMPLEX 2 SUBUNIT MAPKAP1"/>
    <property type="match status" value="1"/>
</dbReference>
<dbReference type="PANTHER" id="PTHR13335">
    <property type="entry name" value="TARGET OF RAPAMYCIN COMPLEX 2 SUBUNIT MAPKAP1"/>
    <property type="match status" value="1"/>
</dbReference>
<keyword evidence="5" id="KW-1185">Reference proteome</keyword>
<feature type="region of interest" description="Disordered" evidence="2">
    <location>
        <begin position="57"/>
        <end position="81"/>
    </location>
</feature>